<dbReference type="PRINTS" id="PR02028">
    <property type="entry name" value="CMYCBINDINGP"/>
</dbReference>
<name>A0A2H5N4L1_CITUN</name>
<feature type="transmembrane region" description="Helical" evidence="4">
    <location>
        <begin position="170"/>
        <end position="188"/>
    </location>
</feature>
<keyword evidence="4" id="KW-0812">Transmembrane</keyword>
<dbReference type="STRING" id="55188.A0A2H5N4L1"/>
<accession>A0A2H5N4L1</accession>
<organism evidence="5 6">
    <name type="scientific">Citrus unshiu</name>
    <name type="common">Satsuma mandarin</name>
    <name type="synonym">Citrus nobilis var. unshiu</name>
    <dbReference type="NCBI Taxonomy" id="55188"/>
    <lineage>
        <taxon>Eukaryota</taxon>
        <taxon>Viridiplantae</taxon>
        <taxon>Streptophyta</taxon>
        <taxon>Embryophyta</taxon>
        <taxon>Tracheophyta</taxon>
        <taxon>Spermatophyta</taxon>
        <taxon>Magnoliopsida</taxon>
        <taxon>eudicotyledons</taxon>
        <taxon>Gunneridae</taxon>
        <taxon>Pentapetalae</taxon>
        <taxon>rosids</taxon>
        <taxon>malvids</taxon>
        <taxon>Sapindales</taxon>
        <taxon>Rutaceae</taxon>
        <taxon>Aurantioideae</taxon>
        <taxon>Citrus</taxon>
    </lineage>
</organism>
<evidence type="ECO:0000256" key="4">
    <source>
        <dbReference type="SAM" id="Phobius"/>
    </source>
</evidence>
<evidence type="ECO:0000256" key="2">
    <source>
        <dbReference type="ARBA" id="ARBA00009389"/>
    </source>
</evidence>
<dbReference type="EMBL" id="BDQV01003291">
    <property type="protein sequence ID" value="GAY34545.1"/>
    <property type="molecule type" value="Genomic_DNA"/>
</dbReference>
<dbReference type="Proteomes" id="UP000236630">
    <property type="component" value="Unassembled WGS sequence"/>
</dbReference>
<evidence type="ECO:0000256" key="1">
    <source>
        <dbReference type="ARBA" id="ARBA00004123"/>
    </source>
</evidence>
<keyword evidence="3" id="KW-0539">Nucleus</keyword>
<evidence type="ECO:0000256" key="3">
    <source>
        <dbReference type="ARBA" id="ARBA00023242"/>
    </source>
</evidence>
<dbReference type="InterPro" id="IPR026060">
    <property type="entry name" value="AMY1"/>
</dbReference>
<reference evidence="5 6" key="1">
    <citation type="journal article" date="2017" name="Front. Genet.">
        <title>Draft sequencing of the heterozygous diploid genome of Satsuma (Citrus unshiu Marc.) using a hybrid assembly approach.</title>
        <authorList>
            <person name="Shimizu T."/>
            <person name="Tanizawa Y."/>
            <person name="Mochizuki T."/>
            <person name="Nagasaki H."/>
            <person name="Yoshioka T."/>
            <person name="Toyoda A."/>
            <person name="Fujiyama A."/>
            <person name="Kaminuma E."/>
            <person name="Nakamura Y."/>
        </authorList>
    </citation>
    <scope>NUCLEOTIDE SEQUENCE [LARGE SCALE GENOMIC DNA]</scope>
    <source>
        <strain evidence="6">cv. Miyagawa wase</strain>
    </source>
</reference>
<sequence length="307" mass="36088">MKEKHRFKELLIMVDTCQAATLFSQVGVSVVDRFTFYTLAFFEKLNMYDNASLSSLFTSYNPTLLMSTAYYRTDLYQRKLEEVPVTNFFGSVMETIHTDSAYRTTFSRKTSETIMPLQQSVEHDESRQLINSNVQDQTSDTKIEDKQCPFTRRWNAFQDKLEKIERIDSLVNYGLIIMFPLLLISTWLSRPKQRKILPQQEEHRKKIREQMMMRYKEEKEAKKEAFRKYLDSSGVLDALTKVLVALYEQNDKPSSALEFVQQKLGAPSVSEYEKLQAEMSDLQLKYNELLAAHQENCKEVIFNFWIC</sequence>
<proteinExistence type="inferred from homology"/>
<comment type="subcellular location">
    <subcellularLocation>
        <location evidence="1">Nucleus</location>
    </subcellularLocation>
</comment>
<comment type="caution">
    <text evidence="5">The sequence shown here is derived from an EMBL/GenBank/DDBJ whole genome shotgun (WGS) entry which is preliminary data.</text>
</comment>
<keyword evidence="4" id="KW-0472">Membrane</keyword>
<keyword evidence="4" id="KW-1133">Transmembrane helix</keyword>
<comment type="similarity">
    <text evidence="2">Belongs to the AMY1 family.</text>
</comment>
<dbReference type="PANTHER" id="PTHR13168:SF0">
    <property type="entry name" value="C-MYC-BINDING PROTEIN"/>
    <property type="match status" value="1"/>
</dbReference>
<dbReference type="PANTHER" id="PTHR13168">
    <property type="entry name" value="ASSOCIATE OF C-MYC AMY-1"/>
    <property type="match status" value="1"/>
</dbReference>
<evidence type="ECO:0000313" key="5">
    <source>
        <dbReference type="EMBL" id="GAY34545.1"/>
    </source>
</evidence>
<protein>
    <submittedName>
        <fullName evidence="5">Uncharacterized protein</fullName>
    </submittedName>
</protein>
<dbReference type="GO" id="GO:0003713">
    <property type="term" value="F:transcription coactivator activity"/>
    <property type="evidence" value="ECO:0007669"/>
    <property type="project" value="InterPro"/>
</dbReference>
<gene>
    <name evidence="5" type="ORF">CUMW_282640</name>
</gene>
<keyword evidence="6" id="KW-1185">Reference proteome</keyword>
<evidence type="ECO:0000313" key="6">
    <source>
        <dbReference type="Proteomes" id="UP000236630"/>
    </source>
</evidence>
<dbReference type="AlphaFoldDB" id="A0A2H5N4L1"/>
<dbReference type="GO" id="GO:0005634">
    <property type="term" value="C:nucleus"/>
    <property type="evidence" value="ECO:0007669"/>
    <property type="project" value="UniProtKB-SubCell"/>
</dbReference>